<protein>
    <submittedName>
        <fullName evidence="1">Uncharacterized protein</fullName>
    </submittedName>
</protein>
<dbReference type="AlphaFoldDB" id="A0A934KFF8"/>
<sequence>MSQAGAEFIREAIRLANTAADGPSEEELTPSELAEPIRDALESPDLVGDSQLVKYLHEALDSVSDGMPPDYTAMLLYSALGRLQEG</sequence>
<evidence type="ECO:0000313" key="2">
    <source>
        <dbReference type="Proteomes" id="UP000620075"/>
    </source>
</evidence>
<accession>A0A934KFF8</accession>
<dbReference type="RefSeq" id="WP_338177369.1">
    <property type="nucleotide sequence ID" value="NZ_JAEKNQ010000021.1"/>
</dbReference>
<reference evidence="1 2" key="1">
    <citation type="submission" date="2020-10" db="EMBL/GenBank/DDBJ databases">
        <title>Ca. Dormibacterota MAGs.</title>
        <authorList>
            <person name="Montgomery K."/>
        </authorList>
    </citation>
    <scope>NUCLEOTIDE SEQUENCE [LARGE SCALE GENOMIC DNA]</scope>
    <source>
        <strain evidence="1">SC8811_S16_3</strain>
    </source>
</reference>
<comment type="caution">
    <text evidence="1">The sequence shown here is derived from an EMBL/GenBank/DDBJ whole genome shotgun (WGS) entry which is preliminary data.</text>
</comment>
<proteinExistence type="predicted"/>
<gene>
    <name evidence="1" type="ORF">JF888_05620</name>
</gene>
<evidence type="ECO:0000313" key="1">
    <source>
        <dbReference type="EMBL" id="MBJ7602657.1"/>
    </source>
</evidence>
<dbReference type="Proteomes" id="UP000620075">
    <property type="component" value="Unassembled WGS sequence"/>
</dbReference>
<name>A0A934KFF8_9BACT</name>
<organism evidence="1 2">
    <name type="scientific">Candidatus Dormiibacter inghamiae</name>
    <dbReference type="NCBI Taxonomy" id="3127013"/>
    <lineage>
        <taxon>Bacteria</taxon>
        <taxon>Bacillati</taxon>
        <taxon>Candidatus Dormiibacterota</taxon>
        <taxon>Candidatus Dormibacteria</taxon>
        <taxon>Candidatus Dormibacterales</taxon>
        <taxon>Candidatus Dormibacteraceae</taxon>
        <taxon>Candidatus Dormiibacter</taxon>
    </lineage>
</organism>
<dbReference type="EMBL" id="JAEKNQ010000021">
    <property type="protein sequence ID" value="MBJ7602657.1"/>
    <property type="molecule type" value="Genomic_DNA"/>
</dbReference>